<dbReference type="SMART" id="SM00850">
    <property type="entry name" value="LytTR"/>
    <property type="match status" value="1"/>
</dbReference>
<evidence type="ECO:0000256" key="1">
    <source>
        <dbReference type="SAM" id="Phobius"/>
    </source>
</evidence>
<feature type="chain" id="PRO_5005809248" evidence="2">
    <location>
        <begin position="22"/>
        <end position="298"/>
    </location>
</feature>
<dbReference type="Proteomes" id="UP000053235">
    <property type="component" value="Unassembled WGS sequence"/>
</dbReference>
<keyword evidence="1" id="KW-1133">Transmembrane helix</keyword>
<keyword evidence="5" id="KW-1185">Reference proteome</keyword>
<evidence type="ECO:0000313" key="5">
    <source>
        <dbReference type="Proteomes" id="UP000053235"/>
    </source>
</evidence>
<keyword evidence="1" id="KW-0472">Membrane</keyword>
<feature type="domain" description="HTH LytTR-type" evidence="3">
    <location>
        <begin position="193"/>
        <end position="283"/>
    </location>
</feature>
<dbReference type="AlphaFoldDB" id="A0A0M7AD52"/>
<evidence type="ECO:0000256" key="2">
    <source>
        <dbReference type="SAM" id="SignalP"/>
    </source>
</evidence>
<feature type="transmembrane region" description="Helical" evidence="1">
    <location>
        <begin position="37"/>
        <end position="61"/>
    </location>
</feature>
<dbReference type="GO" id="GO:0003677">
    <property type="term" value="F:DNA binding"/>
    <property type="evidence" value="ECO:0007669"/>
    <property type="project" value="InterPro"/>
</dbReference>
<organism evidence="4 5">
    <name type="scientific">Roseibium alexandrii</name>
    <dbReference type="NCBI Taxonomy" id="388408"/>
    <lineage>
        <taxon>Bacteria</taxon>
        <taxon>Pseudomonadati</taxon>
        <taxon>Pseudomonadota</taxon>
        <taxon>Alphaproteobacteria</taxon>
        <taxon>Hyphomicrobiales</taxon>
        <taxon>Stappiaceae</taxon>
        <taxon>Roseibium</taxon>
    </lineage>
</organism>
<dbReference type="RefSeq" id="WP_055672654.1">
    <property type="nucleotide sequence ID" value="NZ_CXWD01000012.1"/>
</dbReference>
<evidence type="ECO:0000313" key="4">
    <source>
        <dbReference type="EMBL" id="CTQ72561.1"/>
    </source>
</evidence>
<feature type="signal peptide" evidence="2">
    <location>
        <begin position="1"/>
        <end position="21"/>
    </location>
</feature>
<protein>
    <submittedName>
        <fullName evidence="4">Putative two-component response-regulatory protein YehT</fullName>
    </submittedName>
</protein>
<reference evidence="5" key="1">
    <citation type="submission" date="2015-07" db="EMBL/GenBank/DDBJ databases">
        <authorList>
            <person name="Rodrigo-Torres Lidia"/>
            <person name="Arahal R.David."/>
        </authorList>
    </citation>
    <scope>NUCLEOTIDE SEQUENCE [LARGE SCALE GENOMIC DNA]</scope>
    <source>
        <strain evidence="5">CECT 5112</strain>
    </source>
</reference>
<dbReference type="STRING" id="388408.LAX5112_03226"/>
<name>A0A0M7AD52_9HYPH</name>
<keyword evidence="2" id="KW-0732">Signal</keyword>
<keyword evidence="1" id="KW-0812">Transmembrane</keyword>
<gene>
    <name evidence="4" type="ORF">LAX5112_03226</name>
</gene>
<sequence>MTRHGSLTLFGLTLAAAGLLAANQQTRPEGWPVIGVYGYWLVRIGIESTLFIAFLQLLSLLPRIANHTLWAICLAALASYIPFVLSVTALDIVLGLPELDATTLGEAGSAIRLGAFLQELVYLLDNHIFLCAVLSIPMVLQACWIPAQLYPPIAKQSGPADMLTVERSGLAITSPDNAPTKTSFLESLSPPFTDRILRAEAQEHYVKLVGPNDTQMVLYRFSDILRELPEKTGMQVHRSHWIAHEAIQQVHKEGNNTRLVLKDGTQIPVSRRYVSTVRAWAKQNLGQPTADVAAQINK</sequence>
<dbReference type="EMBL" id="CXWD01000012">
    <property type="protein sequence ID" value="CTQ72561.1"/>
    <property type="molecule type" value="Genomic_DNA"/>
</dbReference>
<dbReference type="Gene3D" id="2.40.50.1020">
    <property type="entry name" value="LytTr DNA-binding domain"/>
    <property type="match status" value="1"/>
</dbReference>
<accession>A0A0M7AD52</accession>
<dbReference type="InterPro" id="IPR007492">
    <property type="entry name" value="LytTR_DNA-bd_dom"/>
</dbReference>
<dbReference type="PROSITE" id="PS50930">
    <property type="entry name" value="HTH_LYTTR"/>
    <property type="match status" value="1"/>
</dbReference>
<dbReference type="OrthoDB" id="7028951at2"/>
<feature type="transmembrane region" description="Helical" evidence="1">
    <location>
        <begin position="68"/>
        <end position="90"/>
    </location>
</feature>
<evidence type="ECO:0000259" key="3">
    <source>
        <dbReference type="PROSITE" id="PS50930"/>
    </source>
</evidence>
<proteinExistence type="predicted"/>
<dbReference type="Pfam" id="PF04397">
    <property type="entry name" value="LytTR"/>
    <property type="match status" value="1"/>
</dbReference>